<dbReference type="RefSeq" id="WP_268609935.1">
    <property type="nucleotide sequence ID" value="NZ_CP113797.1"/>
</dbReference>
<dbReference type="Proteomes" id="UP001163152">
    <property type="component" value="Chromosome"/>
</dbReference>
<reference evidence="1" key="1">
    <citation type="submission" date="2022-12" db="EMBL/GenBank/DDBJ databases">
        <title>Polyphasic identification of a Novel Hot-Spring Cyanobacterium Ocullathermofonsia sinensis gen nov. sp. nov. and Genomic Insights on its Adaptations to the Thermal Habitat.</title>
        <authorList>
            <person name="Daroch M."/>
            <person name="Tang J."/>
            <person name="Jiang Y."/>
        </authorList>
    </citation>
    <scope>NUCLEOTIDE SEQUENCE</scope>
    <source>
        <strain evidence="1">PKUAC-SCTA174</strain>
    </source>
</reference>
<dbReference type="Pfam" id="PF06841">
    <property type="entry name" value="Phage_T4_gp19"/>
    <property type="match status" value="1"/>
</dbReference>
<dbReference type="InterPro" id="IPR010667">
    <property type="entry name" value="Phage_T4_Gp19"/>
</dbReference>
<dbReference type="PANTHER" id="PTHR38009:SF1">
    <property type="entry name" value="CONSERVED HYPOTHETICAL PHAGE TAIL PROTEIN"/>
    <property type="match status" value="1"/>
</dbReference>
<accession>A0A9E8ZDU8</accession>
<organism evidence="1 2">
    <name type="scientific">Thermocoleostomius sinensis A174</name>
    <dbReference type="NCBI Taxonomy" id="2016057"/>
    <lineage>
        <taxon>Bacteria</taxon>
        <taxon>Bacillati</taxon>
        <taxon>Cyanobacteriota</taxon>
        <taxon>Cyanophyceae</taxon>
        <taxon>Oculatellales</taxon>
        <taxon>Oculatellaceae</taxon>
        <taxon>Thermocoleostomius</taxon>
    </lineage>
</organism>
<proteinExistence type="predicted"/>
<evidence type="ECO:0000313" key="1">
    <source>
        <dbReference type="EMBL" id="WAL60089.1"/>
    </source>
</evidence>
<dbReference type="NCBIfam" id="TIGR02241">
    <property type="entry name" value="conserved hypothetical phage tail region protein"/>
    <property type="match status" value="1"/>
</dbReference>
<name>A0A9E8ZDU8_9CYAN</name>
<sequence>MATFAELLTASRFYLELRLDGSNDLVDAVFLECQGFKRSQEPIKICEVTPQQWGRAKYGRVVETQLPGSSKTDNLVLRRGLTNSMTLWTWFEAVEVGDWAKQRRDGALCIYSQAGVEQARFEFRNAWPTRYSLSDFSAQSGEMEIEELEIVVEDFSRKR</sequence>
<dbReference type="AlphaFoldDB" id="A0A9E8ZDU8"/>
<dbReference type="KEGG" id="tsin:OXH18_23440"/>
<keyword evidence="2" id="KW-1185">Reference proteome</keyword>
<dbReference type="PANTHER" id="PTHR38009">
    <property type="entry name" value="CONSERVED HYPOTHETICAL PHAGE TAIL PROTEIN"/>
    <property type="match status" value="1"/>
</dbReference>
<gene>
    <name evidence="1" type="ORF">OXH18_23440</name>
</gene>
<dbReference type="GO" id="GO:0005198">
    <property type="term" value="F:structural molecule activity"/>
    <property type="evidence" value="ECO:0007669"/>
    <property type="project" value="InterPro"/>
</dbReference>
<dbReference type="EMBL" id="CP113797">
    <property type="protein sequence ID" value="WAL60089.1"/>
    <property type="molecule type" value="Genomic_DNA"/>
</dbReference>
<evidence type="ECO:0000313" key="2">
    <source>
        <dbReference type="Proteomes" id="UP001163152"/>
    </source>
</evidence>
<protein>
    <submittedName>
        <fullName evidence="1">Phage tail protein</fullName>
    </submittedName>
</protein>
<dbReference type="InterPro" id="IPR011747">
    <property type="entry name" value="CHP02241"/>
</dbReference>